<dbReference type="InterPro" id="IPR003029">
    <property type="entry name" value="S1_domain"/>
</dbReference>
<feature type="domain" description="S1 motif" evidence="4">
    <location>
        <begin position="71"/>
        <end position="140"/>
    </location>
</feature>
<comment type="similarity">
    <text evidence="1">Belongs to the bacterial ribosomal protein bS1 family.</text>
</comment>
<protein>
    <submittedName>
        <fullName evidence="5">G11383 protein</fullName>
    </submittedName>
</protein>
<keyword evidence="3" id="KW-0687">Ribonucleoprotein</keyword>
<organism evidence="5 6">
    <name type="scientific">Coccomyxa viridis</name>
    <dbReference type="NCBI Taxonomy" id="1274662"/>
    <lineage>
        <taxon>Eukaryota</taxon>
        <taxon>Viridiplantae</taxon>
        <taxon>Chlorophyta</taxon>
        <taxon>core chlorophytes</taxon>
        <taxon>Trebouxiophyceae</taxon>
        <taxon>Trebouxiophyceae incertae sedis</taxon>
        <taxon>Coccomyxaceae</taxon>
        <taxon>Coccomyxa</taxon>
    </lineage>
</organism>
<dbReference type="CDD" id="cd05692">
    <property type="entry name" value="S1_RPS1_repeat_hs4"/>
    <property type="match status" value="1"/>
</dbReference>
<comment type="caution">
    <text evidence="5">The sequence shown here is derived from an EMBL/GenBank/DDBJ whole genome shotgun (WGS) entry which is preliminary data.</text>
</comment>
<dbReference type="Proteomes" id="UP001497392">
    <property type="component" value="Unassembled WGS sequence"/>
</dbReference>
<dbReference type="PRINTS" id="PR00681">
    <property type="entry name" value="RIBOSOMALS1"/>
</dbReference>
<evidence type="ECO:0000256" key="3">
    <source>
        <dbReference type="ARBA" id="ARBA00023274"/>
    </source>
</evidence>
<evidence type="ECO:0000256" key="1">
    <source>
        <dbReference type="ARBA" id="ARBA00006767"/>
    </source>
</evidence>
<dbReference type="Gene3D" id="2.40.50.140">
    <property type="entry name" value="Nucleic acid-binding proteins"/>
    <property type="match status" value="3"/>
</dbReference>
<keyword evidence="2" id="KW-0689">Ribosomal protein</keyword>
<dbReference type="SMART" id="SM00316">
    <property type="entry name" value="S1"/>
    <property type="match status" value="3"/>
</dbReference>
<dbReference type="InterPro" id="IPR035104">
    <property type="entry name" value="Ribosomal_protein_S1-like"/>
</dbReference>
<proteinExistence type="inferred from homology"/>
<dbReference type="PROSITE" id="PS50126">
    <property type="entry name" value="S1"/>
    <property type="match status" value="3"/>
</dbReference>
<dbReference type="InterPro" id="IPR050437">
    <property type="entry name" value="Ribos_protein_bS1-like"/>
</dbReference>
<name>A0ABP1GCI8_9CHLO</name>
<evidence type="ECO:0000313" key="6">
    <source>
        <dbReference type="Proteomes" id="UP001497392"/>
    </source>
</evidence>
<gene>
    <name evidence="5" type="primary">g11383</name>
    <name evidence="5" type="ORF">VP750_LOCUS10185</name>
</gene>
<feature type="domain" description="S1 motif" evidence="4">
    <location>
        <begin position="242"/>
        <end position="311"/>
    </location>
</feature>
<dbReference type="InterPro" id="IPR012340">
    <property type="entry name" value="NA-bd_OB-fold"/>
</dbReference>
<evidence type="ECO:0000259" key="4">
    <source>
        <dbReference type="PROSITE" id="PS50126"/>
    </source>
</evidence>
<keyword evidence="6" id="KW-1185">Reference proteome</keyword>
<dbReference type="EMBL" id="CAXHTA020000018">
    <property type="protein sequence ID" value="CAL5228279.1"/>
    <property type="molecule type" value="Genomic_DNA"/>
</dbReference>
<dbReference type="CDD" id="cd04465">
    <property type="entry name" value="S1_RPS1_repeat_ec2_hs2"/>
    <property type="match status" value="1"/>
</dbReference>
<evidence type="ECO:0000256" key="2">
    <source>
        <dbReference type="ARBA" id="ARBA00022980"/>
    </source>
</evidence>
<dbReference type="PANTHER" id="PTHR10724">
    <property type="entry name" value="30S RIBOSOMAL PROTEIN S1"/>
    <property type="match status" value="1"/>
</dbReference>
<feature type="domain" description="S1 motif" evidence="4">
    <location>
        <begin position="158"/>
        <end position="228"/>
    </location>
</feature>
<evidence type="ECO:0000313" key="5">
    <source>
        <dbReference type="EMBL" id="CAL5228279.1"/>
    </source>
</evidence>
<dbReference type="SUPFAM" id="SSF50249">
    <property type="entry name" value="Nucleic acid-binding proteins"/>
    <property type="match status" value="3"/>
</dbReference>
<dbReference type="Pfam" id="PF00575">
    <property type="entry name" value="S1"/>
    <property type="match status" value="2"/>
</dbReference>
<reference evidence="5 6" key="1">
    <citation type="submission" date="2024-06" db="EMBL/GenBank/DDBJ databases">
        <authorList>
            <person name="Kraege A."/>
            <person name="Thomma B."/>
        </authorList>
    </citation>
    <scope>NUCLEOTIDE SEQUENCE [LARGE SCALE GENOMIC DNA]</scope>
</reference>
<dbReference type="PANTHER" id="PTHR10724:SF7">
    <property type="entry name" value="SMALL RIBOSOMAL SUBUNIT PROTEIN BS1C"/>
    <property type="match status" value="1"/>
</dbReference>
<sequence>MMGSLNASTSSCVCQGRVEEEAPAASQEAATTSSPEEDDEFKFAFDFTNTDDLYKRFNELIERQAPELQMGDRVIGTVASVDQAGAYVDFGGKMPLFCPLQECSILKLQSAEQAVAPDQQREFAVNFQDRKSGEMRLSIKVIEKELAWQRIRQIAEEQAFLTAKVESARPAGLIVKVFDSIQGFVPGSHTLESPGLPHVDLEEMVGREMTCKVLEAIEENDRLVLSNRKSAFGQKKLSYNVGDVVEGTVATIQPYGAFVNLGSDLNGLLHISQISHDRISSVEQVLEVGQKLKVMILTLDKEKGRVSLSTKKLEPTPGDMVRDPNLVFSRADEMAAAFRERYRQAEAEARG</sequence>
<accession>A0ABP1GCI8</accession>